<dbReference type="AlphaFoldDB" id="A0A8H5BLR9"/>
<dbReference type="InterPro" id="IPR032675">
    <property type="entry name" value="LRR_dom_sf"/>
</dbReference>
<reference evidence="2 3" key="1">
    <citation type="journal article" date="2020" name="ISME J.">
        <title>Uncovering the hidden diversity of litter-decomposition mechanisms in mushroom-forming fungi.</title>
        <authorList>
            <person name="Floudas D."/>
            <person name="Bentzer J."/>
            <person name="Ahren D."/>
            <person name="Johansson T."/>
            <person name="Persson P."/>
            <person name="Tunlid A."/>
        </authorList>
    </citation>
    <scope>NUCLEOTIDE SEQUENCE [LARGE SCALE GENOMIC DNA]</scope>
    <source>
        <strain evidence="2 3">CBS 101986</strain>
    </source>
</reference>
<dbReference type="SUPFAM" id="SSF52047">
    <property type="entry name" value="RNI-like"/>
    <property type="match status" value="1"/>
</dbReference>
<keyword evidence="3" id="KW-1185">Reference proteome</keyword>
<dbReference type="Pfam" id="PF12937">
    <property type="entry name" value="F-box-like"/>
    <property type="match status" value="1"/>
</dbReference>
<dbReference type="EMBL" id="JAACJJ010000015">
    <property type="protein sequence ID" value="KAF5325171.1"/>
    <property type="molecule type" value="Genomic_DNA"/>
</dbReference>
<evidence type="ECO:0000259" key="1">
    <source>
        <dbReference type="Pfam" id="PF12937"/>
    </source>
</evidence>
<proteinExistence type="predicted"/>
<name>A0A8H5BLR9_9AGAR</name>
<dbReference type="OrthoDB" id="2884925at2759"/>
<dbReference type="Gene3D" id="3.80.10.10">
    <property type="entry name" value="Ribonuclease Inhibitor"/>
    <property type="match status" value="1"/>
</dbReference>
<protein>
    <recommendedName>
        <fullName evidence="1">F-box domain-containing protein</fullName>
    </recommendedName>
</protein>
<dbReference type="InterPro" id="IPR036047">
    <property type="entry name" value="F-box-like_dom_sf"/>
</dbReference>
<accession>A0A8H5BLR9</accession>
<gene>
    <name evidence="2" type="ORF">D9619_010078</name>
</gene>
<dbReference type="Proteomes" id="UP000567179">
    <property type="component" value="Unassembled WGS sequence"/>
</dbReference>
<evidence type="ECO:0000313" key="2">
    <source>
        <dbReference type="EMBL" id="KAF5325171.1"/>
    </source>
</evidence>
<organism evidence="2 3">
    <name type="scientific">Psilocybe cf. subviscida</name>
    <dbReference type="NCBI Taxonomy" id="2480587"/>
    <lineage>
        <taxon>Eukaryota</taxon>
        <taxon>Fungi</taxon>
        <taxon>Dikarya</taxon>
        <taxon>Basidiomycota</taxon>
        <taxon>Agaricomycotina</taxon>
        <taxon>Agaricomycetes</taxon>
        <taxon>Agaricomycetidae</taxon>
        <taxon>Agaricales</taxon>
        <taxon>Agaricineae</taxon>
        <taxon>Strophariaceae</taxon>
        <taxon>Psilocybe</taxon>
    </lineage>
</organism>
<sequence>MRRRDLQIIDEEVSTHHQRIRELNTRRNTYAEISILPQELLVDIFLLVQNNSPLEDWHQIAHVCRHWRHTAVNTAILWTEPPTRHPDYTDLMLYRSKRANLNIVLGSEIPTATITSILSHIGRIQTLQMALSMEELTDVCKRFIVSGHMLLQLESLNIRCLDLSGFGVTTKWRFTSILIRQSSSLRSLCLTRVAFDWQMLAPFDLVSLHLIDIGLVDKISTKTLLDTFRQMPLLQHLSLSLADLLRPGDVPAIQASKVALPCLESLNVIECKSLHIPYLLSHLLLPRLNRLQIDASARGENEGYYSNTLATIMTTIKNGDFRVGGRLFVERRHISIAALGCDRIFVTIWLPKASNTYHEIQCTQQFLKQIVSTYNGLAQVTLGIPLNSDELVEIFSNTHQLKAISIYGHNSLVFALNVALAYRTGHNSQNGARVFSSLDTIGCDNVEWDEIDSSVVTNFCHTLLQRSNYATPIKTIYCFNPLPEWAMEMLEDGGICVSDGEVPGALYWI</sequence>
<dbReference type="InterPro" id="IPR001810">
    <property type="entry name" value="F-box_dom"/>
</dbReference>
<evidence type="ECO:0000313" key="3">
    <source>
        <dbReference type="Proteomes" id="UP000567179"/>
    </source>
</evidence>
<feature type="domain" description="F-box" evidence="1">
    <location>
        <begin position="33"/>
        <end position="80"/>
    </location>
</feature>
<dbReference type="SUPFAM" id="SSF81383">
    <property type="entry name" value="F-box domain"/>
    <property type="match status" value="1"/>
</dbReference>
<comment type="caution">
    <text evidence="2">The sequence shown here is derived from an EMBL/GenBank/DDBJ whole genome shotgun (WGS) entry which is preliminary data.</text>
</comment>